<proteinExistence type="inferred from homology"/>
<dbReference type="InterPro" id="IPR045569">
    <property type="entry name" value="Metalloprtase-TldD/E_C"/>
</dbReference>
<keyword evidence="4 8" id="KW-0482">Metalloprotease</keyword>
<dbReference type="InterPro" id="IPR045570">
    <property type="entry name" value="Metalloprtase-TldD/E_cen_dom"/>
</dbReference>
<dbReference type="OrthoDB" id="9803213at2"/>
<dbReference type="Pfam" id="PF01523">
    <property type="entry name" value="PmbA_TldD_1st"/>
    <property type="match status" value="1"/>
</dbReference>
<sequence>MSINRREFIKAGGWAMLSSMAASSMVTGCDLNASTAKGSSPLSFVMQLFGVTESQLRQVLAAALEKGGDYADLFFEHSYSNNIGLQDGVVNRASSNIDFGMGVRVLSGDQTGYAYVEQITLDEMLKAARTAARIAESATPKAPAGLTDVSLKYNYYAVEKSWDEMIVKDKMPYIQKLNDRIFALDSRVTKVSAGLGDTTSHILFCNSEGQMYYDYRPMVSLSALCIMQEGDKIESNYTSRSFRMGAEFLTDNIVETLAKEAIERTSILFQAIKPKGGEMPVVMGAGGSGILLHEAIGHTFEADFNRKKTSIFSDKLNQKVCNENINIVDDGTLPFNRGAVNIDDEGTEGQKTYIVRNGVLTSYLHDRISAKHYQVTPTGNGRRESFRNVPLPRMRSTYMEAGSHSEEEIIAAVKKGVYVSNFTNGQVQIGAGDFTFFVKSGYLIEDGKLTQPIKDINIIGNGPQALADITMVGSNFKTDDGTWTCGKDGQSCPVTVGMPSALVSKLTVGGES</sequence>
<dbReference type="EMBL" id="FMMM01000019">
    <property type="protein sequence ID" value="SCQ18597.1"/>
    <property type="molecule type" value="Genomic_DNA"/>
</dbReference>
<organism evidence="8 9">
    <name type="scientific">Tannerella forsythia</name>
    <name type="common">Bacteroides forsythus</name>
    <dbReference type="NCBI Taxonomy" id="28112"/>
    <lineage>
        <taxon>Bacteria</taxon>
        <taxon>Pseudomonadati</taxon>
        <taxon>Bacteroidota</taxon>
        <taxon>Bacteroidia</taxon>
        <taxon>Bacteroidales</taxon>
        <taxon>Tannerellaceae</taxon>
        <taxon>Tannerella</taxon>
    </lineage>
</organism>
<feature type="domain" description="Metalloprotease TldD/E N-terminal" evidence="5">
    <location>
        <begin position="71"/>
        <end position="135"/>
    </location>
</feature>
<dbReference type="AlphaFoldDB" id="A0A1D3UEN6"/>
<keyword evidence="3 8" id="KW-0378">Hydrolase</keyword>
<dbReference type="Proteomes" id="UP000182057">
    <property type="component" value="Unassembled WGS sequence"/>
</dbReference>
<evidence type="ECO:0000259" key="6">
    <source>
        <dbReference type="Pfam" id="PF19289"/>
    </source>
</evidence>
<dbReference type="PANTHER" id="PTHR30624:SF4">
    <property type="entry name" value="METALLOPROTEASE TLDD"/>
    <property type="match status" value="1"/>
</dbReference>
<evidence type="ECO:0000256" key="4">
    <source>
        <dbReference type="ARBA" id="ARBA00023049"/>
    </source>
</evidence>
<dbReference type="InterPro" id="IPR035068">
    <property type="entry name" value="TldD/PmbA_N"/>
</dbReference>
<dbReference type="PIRSF" id="PIRSF004919">
    <property type="entry name" value="TldD"/>
    <property type="match status" value="1"/>
</dbReference>
<evidence type="ECO:0000256" key="3">
    <source>
        <dbReference type="ARBA" id="ARBA00022801"/>
    </source>
</evidence>
<dbReference type="InterPro" id="IPR006311">
    <property type="entry name" value="TAT_signal"/>
</dbReference>
<dbReference type="PROSITE" id="PS51318">
    <property type="entry name" value="TAT"/>
    <property type="match status" value="1"/>
</dbReference>
<evidence type="ECO:0000259" key="7">
    <source>
        <dbReference type="Pfam" id="PF19290"/>
    </source>
</evidence>
<evidence type="ECO:0000259" key="5">
    <source>
        <dbReference type="Pfam" id="PF01523"/>
    </source>
</evidence>
<dbReference type="Gene3D" id="3.30.2290.10">
    <property type="entry name" value="PmbA/TldD superfamily"/>
    <property type="match status" value="1"/>
</dbReference>
<dbReference type="GO" id="GO:0008237">
    <property type="term" value="F:metallopeptidase activity"/>
    <property type="evidence" value="ECO:0007669"/>
    <property type="project" value="UniProtKB-KW"/>
</dbReference>
<dbReference type="SUPFAM" id="SSF111283">
    <property type="entry name" value="Putative modulator of DNA gyrase, PmbA/TldD"/>
    <property type="match status" value="1"/>
</dbReference>
<dbReference type="InterPro" id="IPR036059">
    <property type="entry name" value="TldD/PmbA_sf"/>
</dbReference>
<evidence type="ECO:0000313" key="9">
    <source>
        <dbReference type="Proteomes" id="UP000182057"/>
    </source>
</evidence>
<accession>A0A1D3UEN6</accession>
<dbReference type="Pfam" id="PF19289">
    <property type="entry name" value="PmbA_TldD_3rd"/>
    <property type="match status" value="1"/>
</dbReference>
<comment type="similarity">
    <text evidence="1">Belongs to the peptidase U62 family.</text>
</comment>
<dbReference type="GO" id="GO:0005829">
    <property type="term" value="C:cytosol"/>
    <property type="evidence" value="ECO:0007669"/>
    <property type="project" value="TreeGrafter"/>
</dbReference>
<dbReference type="InterPro" id="IPR025502">
    <property type="entry name" value="TldD"/>
</dbReference>
<reference evidence="8 9" key="1">
    <citation type="submission" date="2016-09" db="EMBL/GenBank/DDBJ databases">
        <authorList>
            <person name="Capua I."/>
            <person name="De Benedictis P."/>
            <person name="Joannis T."/>
            <person name="Lombin L.H."/>
            <person name="Cattoli G."/>
        </authorList>
    </citation>
    <scope>NUCLEOTIDE SEQUENCE [LARGE SCALE GENOMIC DNA]</scope>
    <source>
        <strain evidence="8 9">UB20</strain>
    </source>
</reference>
<name>A0A1D3UEN6_TANFO</name>
<dbReference type="PANTHER" id="PTHR30624">
    <property type="entry name" value="UNCHARACTERIZED PROTEIN TLDD AND PMBA"/>
    <property type="match status" value="1"/>
</dbReference>
<evidence type="ECO:0000256" key="2">
    <source>
        <dbReference type="ARBA" id="ARBA00022670"/>
    </source>
</evidence>
<protein>
    <submittedName>
        <fullName evidence="8">Metalloprotease TldD</fullName>
        <ecNumber evidence="8">3.4.-.-</ecNumber>
    </submittedName>
</protein>
<evidence type="ECO:0000256" key="1">
    <source>
        <dbReference type="ARBA" id="ARBA00005836"/>
    </source>
</evidence>
<gene>
    <name evidence="8" type="primary">tldD</name>
    <name evidence="8" type="ORF">TFUB20_00390</name>
</gene>
<keyword evidence="2 8" id="KW-0645">Protease</keyword>
<dbReference type="RefSeq" id="WP_074449398.1">
    <property type="nucleotide sequence ID" value="NZ_FMMM01000019.1"/>
</dbReference>
<dbReference type="PROSITE" id="PS51257">
    <property type="entry name" value="PROKAR_LIPOPROTEIN"/>
    <property type="match status" value="1"/>
</dbReference>
<feature type="domain" description="Metalloprotease TldD/E C-terminal" evidence="6">
    <location>
        <begin position="277"/>
        <end position="510"/>
    </location>
</feature>
<dbReference type="InterPro" id="IPR002510">
    <property type="entry name" value="Metalloprtase-TldD/E_N"/>
</dbReference>
<dbReference type="InterPro" id="IPR051463">
    <property type="entry name" value="Peptidase_U62_metallo"/>
</dbReference>
<dbReference type="GO" id="GO:0006508">
    <property type="term" value="P:proteolysis"/>
    <property type="evidence" value="ECO:0007669"/>
    <property type="project" value="UniProtKB-KW"/>
</dbReference>
<evidence type="ECO:0000313" key="8">
    <source>
        <dbReference type="EMBL" id="SCQ18597.1"/>
    </source>
</evidence>
<feature type="domain" description="Metalloprotease TldD/E central" evidence="7">
    <location>
        <begin position="162"/>
        <end position="267"/>
    </location>
</feature>
<dbReference type="EC" id="3.4.-.-" evidence="8"/>
<dbReference type="Pfam" id="PF19290">
    <property type="entry name" value="PmbA_TldD_2nd"/>
    <property type="match status" value="1"/>
</dbReference>